<name>A0AAE4MJT6_9EURY</name>
<dbReference type="RefSeq" id="WP_338099680.1">
    <property type="nucleotide sequence ID" value="NZ_JAWDKD010000018.1"/>
</dbReference>
<proteinExistence type="predicted"/>
<accession>A0AAE4MJT6</accession>
<organism evidence="1 2">
    <name type="scientific">Methanolapillus africanus</name>
    <dbReference type="NCBI Taxonomy" id="3028297"/>
    <lineage>
        <taxon>Archaea</taxon>
        <taxon>Methanobacteriati</taxon>
        <taxon>Methanobacteriota</taxon>
        <taxon>Stenosarchaea group</taxon>
        <taxon>Methanomicrobia</taxon>
        <taxon>Methanosarcinales</taxon>
        <taxon>Methanosarcinaceae</taxon>
        <taxon>Methanolapillus</taxon>
    </lineage>
</organism>
<evidence type="ECO:0000313" key="1">
    <source>
        <dbReference type="EMBL" id="MDV0447256.1"/>
    </source>
</evidence>
<gene>
    <name evidence="1" type="ORF">MsAg5_11350</name>
</gene>
<dbReference type="AlphaFoldDB" id="A0AAE4MJT6"/>
<sequence length="120" mass="13990">MKKITSIFLLLLIVAGIFISGCVENTDNYGTVRYDGTVYPIGNPNNVTSENLSPDTYYLFFKNSENSRDGYYFINGKGQVFENLENDYKHYPIELTPYEIEEGSFDWEEWIELRDMGYFS</sequence>
<dbReference type="EMBL" id="JAWDKD010000018">
    <property type="protein sequence ID" value="MDV0447256.1"/>
    <property type="molecule type" value="Genomic_DNA"/>
</dbReference>
<comment type="caution">
    <text evidence="1">The sequence shown here is derived from an EMBL/GenBank/DDBJ whole genome shotgun (WGS) entry which is preliminary data.</text>
</comment>
<protein>
    <submittedName>
        <fullName evidence="1">Uncharacterized protein</fullName>
    </submittedName>
</protein>
<evidence type="ECO:0000313" key="2">
    <source>
        <dbReference type="Proteomes" id="UP001271789"/>
    </source>
</evidence>
<dbReference type="PROSITE" id="PS51257">
    <property type="entry name" value="PROKAR_LIPOPROTEIN"/>
    <property type="match status" value="1"/>
</dbReference>
<dbReference type="Proteomes" id="UP001271789">
    <property type="component" value="Unassembled WGS sequence"/>
</dbReference>
<reference evidence="1" key="1">
    <citation type="submission" date="2023-06" db="EMBL/GenBank/DDBJ databases">
        <title>Genome sequence of Methanosarcinaceae archaeon Ag5.</title>
        <authorList>
            <person name="Protasov E."/>
            <person name="Platt K."/>
            <person name="Poehlein A."/>
            <person name="Daniel R."/>
            <person name="Brune A."/>
        </authorList>
    </citation>
    <scope>NUCLEOTIDE SEQUENCE</scope>
    <source>
        <strain evidence="1">Ag5</strain>
    </source>
</reference>
<keyword evidence="2" id="KW-1185">Reference proteome</keyword>